<dbReference type="RefSeq" id="WP_051124111.1">
    <property type="nucleotide sequence ID" value="NZ_LT615367.1"/>
</dbReference>
<keyword evidence="2" id="KW-1185">Reference proteome</keyword>
<dbReference type="Proteomes" id="UP000294820">
    <property type="component" value="Chromosome 1"/>
</dbReference>
<dbReference type="EMBL" id="LT615367">
    <property type="protein sequence ID" value="SLM64248.1"/>
    <property type="molecule type" value="Genomic_DNA"/>
</dbReference>
<proteinExistence type="predicted"/>
<sequence>MNNIQIIMIFHAKEKIPFMTCMIKDVEENEQGIKLTFENGNNIYVKDYDSFFLSASANDCDKERMVNVYGRLISELSQVSEETVRSLMP</sequence>
<accession>A0A375ADS1</accession>
<reference evidence="1 2" key="1">
    <citation type="submission" date="2016-09" db="EMBL/GenBank/DDBJ databases">
        <authorList>
            <person name="Reverchon S."/>
            <person name="Nasser W."/>
            <person name="Leonard S."/>
            <person name="Brochier C."/>
            <person name="Duprey A."/>
        </authorList>
    </citation>
    <scope>NUCLEOTIDE SEQUENCE [LARGE SCALE GENOMIC DNA]</scope>
    <source>
        <strain evidence="1 2">174/2</strain>
    </source>
</reference>
<evidence type="ECO:0000313" key="1">
    <source>
        <dbReference type="EMBL" id="SLM64248.1"/>
    </source>
</evidence>
<organism evidence="1 2">
    <name type="scientific">Dickeya aquatica</name>
    <dbReference type="NCBI Taxonomy" id="1401087"/>
    <lineage>
        <taxon>Bacteria</taxon>
        <taxon>Pseudomonadati</taxon>
        <taxon>Pseudomonadota</taxon>
        <taxon>Gammaproteobacteria</taxon>
        <taxon>Enterobacterales</taxon>
        <taxon>Pectobacteriaceae</taxon>
        <taxon>Dickeya</taxon>
    </lineage>
</organism>
<name>A0A375ADS1_9GAMM</name>
<dbReference type="KEGG" id="daq:DAQ1742_03440"/>
<dbReference type="AlphaFoldDB" id="A0A375ADS1"/>
<evidence type="ECO:0000313" key="2">
    <source>
        <dbReference type="Proteomes" id="UP000294820"/>
    </source>
</evidence>
<protein>
    <submittedName>
        <fullName evidence="1">Uncharacterized protein</fullName>
    </submittedName>
</protein>
<gene>
    <name evidence="1" type="ORF">DAQ1742_03440</name>
</gene>